<evidence type="ECO:0000313" key="1">
    <source>
        <dbReference type="EMBL" id="KAK7290054.1"/>
    </source>
</evidence>
<reference evidence="1 2" key="1">
    <citation type="submission" date="2024-01" db="EMBL/GenBank/DDBJ databases">
        <title>The genomes of 5 underutilized Papilionoideae crops provide insights into root nodulation and disease resistanc.</title>
        <authorList>
            <person name="Yuan L."/>
        </authorList>
    </citation>
    <scope>NUCLEOTIDE SEQUENCE [LARGE SCALE GENOMIC DNA]</scope>
    <source>
        <strain evidence="1">ZHUSHIDOU_FW_LH</strain>
        <tissue evidence="1">Leaf</tissue>
    </source>
</reference>
<accession>A0AAN9J1I3</accession>
<name>A0AAN9J1I3_CROPI</name>
<gene>
    <name evidence="1" type="ORF">RIF29_04191</name>
</gene>
<protein>
    <submittedName>
        <fullName evidence="1">Uncharacterized protein</fullName>
    </submittedName>
</protein>
<organism evidence="1 2">
    <name type="scientific">Crotalaria pallida</name>
    <name type="common">Smooth rattlebox</name>
    <name type="synonym">Crotalaria striata</name>
    <dbReference type="NCBI Taxonomy" id="3830"/>
    <lineage>
        <taxon>Eukaryota</taxon>
        <taxon>Viridiplantae</taxon>
        <taxon>Streptophyta</taxon>
        <taxon>Embryophyta</taxon>
        <taxon>Tracheophyta</taxon>
        <taxon>Spermatophyta</taxon>
        <taxon>Magnoliopsida</taxon>
        <taxon>eudicotyledons</taxon>
        <taxon>Gunneridae</taxon>
        <taxon>Pentapetalae</taxon>
        <taxon>rosids</taxon>
        <taxon>fabids</taxon>
        <taxon>Fabales</taxon>
        <taxon>Fabaceae</taxon>
        <taxon>Papilionoideae</taxon>
        <taxon>50 kb inversion clade</taxon>
        <taxon>genistoids sensu lato</taxon>
        <taxon>core genistoids</taxon>
        <taxon>Crotalarieae</taxon>
        <taxon>Crotalaria</taxon>
    </lineage>
</organism>
<evidence type="ECO:0000313" key="2">
    <source>
        <dbReference type="Proteomes" id="UP001372338"/>
    </source>
</evidence>
<keyword evidence="2" id="KW-1185">Reference proteome</keyword>
<dbReference type="AlphaFoldDB" id="A0AAN9J1I3"/>
<proteinExistence type="predicted"/>
<dbReference type="Proteomes" id="UP001372338">
    <property type="component" value="Unassembled WGS sequence"/>
</dbReference>
<comment type="caution">
    <text evidence="1">The sequence shown here is derived from an EMBL/GenBank/DDBJ whole genome shotgun (WGS) entry which is preliminary data.</text>
</comment>
<dbReference type="EMBL" id="JAYWIO010000001">
    <property type="protein sequence ID" value="KAK7290054.1"/>
    <property type="molecule type" value="Genomic_DNA"/>
</dbReference>
<sequence>MKCVQQSVKTSQLVICFGNKVPNGLYPPPLMCTSPHLLPLPETMRRSSITSKEQEAIMWSKSGAKVAVAVDFGGCSINDEWVSMKNFSMAATVDDNGWRCDSGM</sequence>